<dbReference type="RefSeq" id="WP_038235759.1">
    <property type="nucleotide sequence ID" value="NZ_CAWNPE010000001.1"/>
</dbReference>
<reference evidence="1" key="1">
    <citation type="submission" date="2020-09" db="EMBL/GenBank/DDBJ databases">
        <authorList>
            <person name="Palma L."/>
            <person name="Caballero P."/>
            <person name="Berry C."/>
            <person name="Del Valle E."/>
        </authorList>
    </citation>
    <scope>NUCLEOTIDE SEQUENCE</scope>
    <source>
        <strain evidence="1">M</strain>
    </source>
</reference>
<organism evidence="1">
    <name type="scientific">Xenorhabdus szentirmaii</name>
    <dbReference type="NCBI Taxonomy" id="290112"/>
    <lineage>
        <taxon>Bacteria</taxon>
        <taxon>Pseudomonadati</taxon>
        <taxon>Pseudomonadota</taxon>
        <taxon>Gammaproteobacteria</taxon>
        <taxon>Enterobacterales</taxon>
        <taxon>Morganellaceae</taxon>
        <taxon>Xenorhabdus</taxon>
    </lineage>
</organism>
<evidence type="ECO:0000313" key="1">
    <source>
        <dbReference type="EMBL" id="MBD2799249.1"/>
    </source>
</evidence>
<proteinExistence type="predicted"/>
<dbReference type="GeneID" id="97123425"/>
<dbReference type="EMBL" id="JACXBF010000058">
    <property type="protein sequence ID" value="MBD2799249.1"/>
    <property type="molecule type" value="Genomic_DNA"/>
</dbReference>
<reference evidence="1" key="2">
    <citation type="journal article" date="2024" name="Toxins">
        <title>Genome Sequence Analysis of Native Xenorhabdus Strains Isolated from Entomopathogenic Nematodes in Argentina.</title>
        <authorList>
            <person name="Palma L."/>
            <person name="Frizzo L."/>
            <person name="Kaiser S."/>
            <person name="Berry C."/>
            <person name="Caballero P."/>
            <person name="Bode H.B."/>
            <person name="Del Valle E.E."/>
        </authorList>
    </citation>
    <scope>NUCLEOTIDE SEQUENCE</scope>
    <source>
        <strain evidence="1">M</strain>
    </source>
</reference>
<sequence>MKNIAILINPQVVRIFSVEFPCDRIANLKTCDLKPQAFEAAENRFPLFKQAENVHLFQVD</sequence>
<name>A0AAW3YQ53_9GAMM</name>
<protein>
    <submittedName>
        <fullName evidence="1">Uncharacterized protein</fullName>
    </submittedName>
</protein>
<comment type="caution">
    <text evidence="1">The sequence shown here is derived from an EMBL/GenBank/DDBJ whole genome shotgun (WGS) entry which is preliminary data.</text>
</comment>
<accession>A0AAW3YQ53</accession>
<dbReference type="Proteomes" id="UP001193920">
    <property type="component" value="Unassembled WGS sequence"/>
</dbReference>
<dbReference type="AlphaFoldDB" id="A0AAW3YQ53"/>
<gene>
    <name evidence="1" type="ORF">ID854_01915</name>
</gene>